<keyword evidence="3" id="KW-1185">Reference proteome</keyword>
<reference evidence="2 3" key="1">
    <citation type="submission" date="2019-08" db="EMBL/GenBank/DDBJ databases">
        <title>Lentzea from Indian Himalayas.</title>
        <authorList>
            <person name="Mandal S."/>
            <person name="Mallick Gupta A."/>
            <person name="Maiti P.K."/>
            <person name="Sarkar J."/>
            <person name="Mandal S."/>
        </authorList>
    </citation>
    <scope>NUCLEOTIDE SEQUENCE [LARGE SCALE GENOMIC DNA]</scope>
    <source>
        <strain evidence="2 3">PSKA42</strain>
    </source>
</reference>
<dbReference type="Pfam" id="PF13556">
    <property type="entry name" value="HTH_30"/>
    <property type="match status" value="1"/>
</dbReference>
<dbReference type="InterPro" id="IPR051448">
    <property type="entry name" value="CdaR-like_regulators"/>
</dbReference>
<dbReference type="Proteomes" id="UP001515943">
    <property type="component" value="Unassembled WGS sequence"/>
</dbReference>
<feature type="domain" description="PucR C-terminal helix-turn-helix" evidence="1">
    <location>
        <begin position="312"/>
        <end position="370"/>
    </location>
</feature>
<dbReference type="InterPro" id="IPR042070">
    <property type="entry name" value="PucR_C-HTH_sf"/>
</dbReference>
<evidence type="ECO:0000313" key="2">
    <source>
        <dbReference type="EMBL" id="NKE62769.1"/>
    </source>
</evidence>
<name>A0ABX1FUQ1_9PSEU</name>
<comment type="caution">
    <text evidence="2">The sequence shown here is derived from an EMBL/GenBank/DDBJ whole genome shotgun (WGS) entry which is preliminary data.</text>
</comment>
<evidence type="ECO:0000313" key="3">
    <source>
        <dbReference type="Proteomes" id="UP001515943"/>
    </source>
</evidence>
<dbReference type="Gene3D" id="3.30.450.40">
    <property type="match status" value="1"/>
</dbReference>
<protein>
    <recommendedName>
        <fullName evidence="1">PucR C-terminal helix-turn-helix domain-containing protein</fullName>
    </recommendedName>
</protein>
<dbReference type="EMBL" id="VSRL01000283">
    <property type="protein sequence ID" value="NKE62769.1"/>
    <property type="molecule type" value="Genomic_DNA"/>
</dbReference>
<dbReference type="Gene3D" id="1.10.10.2840">
    <property type="entry name" value="PucR C-terminal helix-turn-helix domain"/>
    <property type="match status" value="1"/>
</dbReference>
<gene>
    <name evidence="2" type="ORF">FXN61_41030</name>
</gene>
<dbReference type="RefSeq" id="WP_167979383.1">
    <property type="nucleotide sequence ID" value="NZ_VSRL01000283.1"/>
</dbReference>
<evidence type="ECO:0000259" key="1">
    <source>
        <dbReference type="Pfam" id="PF13556"/>
    </source>
</evidence>
<dbReference type="PANTHER" id="PTHR33744:SF17">
    <property type="entry name" value="CONSERVED PROTEIN"/>
    <property type="match status" value="1"/>
</dbReference>
<dbReference type="SUPFAM" id="SSF55781">
    <property type="entry name" value="GAF domain-like"/>
    <property type="match status" value="1"/>
</dbReference>
<proteinExistence type="predicted"/>
<organism evidence="2 3">
    <name type="scientific">Lentzea indica</name>
    <dbReference type="NCBI Taxonomy" id="2604800"/>
    <lineage>
        <taxon>Bacteria</taxon>
        <taxon>Bacillati</taxon>
        <taxon>Actinomycetota</taxon>
        <taxon>Actinomycetes</taxon>
        <taxon>Pseudonocardiales</taxon>
        <taxon>Pseudonocardiaceae</taxon>
        <taxon>Lentzea</taxon>
    </lineage>
</organism>
<dbReference type="InterPro" id="IPR025736">
    <property type="entry name" value="PucR_C-HTH_dom"/>
</dbReference>
<dbReference type="PANTHER" id="PTHR33744">
    <property type="entry name" value="CARBOHYDRATE DIACID REGULATOR"/>
    <property type="match status" value="1"/>
</dbReference>
<sequence>MDFRVVQDHVDALAARLGRPVLLDDPELRPLAYSSHEDADPVRVHCILRRGVTPELMADALRVGVGKHREAFWTPELPRWQMAPRLCVPVLAGRTTLGYLWVQDADRTLTEEQITDARETAEQIAATLDLAGRARLESEHTTRQLLKELLTGEDDPAGPAAQLAAREGLPPDARTFVLVATGATATRPKTRLSVRWLAYTDEPLVLLAVSPRSSTMDDLTIAAAVRDSLTPHAIGTSGRPERLADARTAYQRALAAHRVAAVDGRGGVRSWSELGAWKLVSRIAFPPSVGDSSVDDVHPGVLTLLKPERTDLLTTAEVYCSRGGDVGETAAALHLHRSTLYYRLDRIAEITGLDPRDGEARFELMLGLRVARLAGLPVDE</sequence>
<dbReference type="InterPro" id="IPR029016">
    <property type="entry name" value="GAF-like_dom_sf"/>
</dbReference>
<accession>A0ABX1FUQ1</accession>